<evidence type="ECO:0000313" key="1">
    <source>
        <dbReference type="EMBL" id="SKC87845.1"/>
    </source>
</evidence>
<keyword evidence="2" id="KW-1185">Reference proteome</keyword>
<dbReference type="RefSeq" id="WP_079495278.1">
    <property type="nucleotide sequence ID" value="NZ_FUZT01000016.1"/>
</dbReference>
<evidence type="ECO:0008006" key="3">
    <source>
        <dbReference type="Google" id="ProtNLM"/>
    </source>
</evidence>
<protein>
    <recommendedName>
        <fullName evidence="3">Bh protein</fullName>
    </recommendedName>
</protein>
<dbReference type="Proteomes" id="UP000190285">
    <property type="component" value="Unassembled WGS sequence"/>
</dbReference>
<dbReference type="EMBL" id="FUZT01000016">
    <property type="protein sequence ID" value="SKC87845.1"/>
    <property type="molecule type" value="Genomic_DNA"/>
</dbReference>
<proteinExistence type="predicted"/>
<sequence length="111" mass="12959">MSITKMKADLYCVNCRKNTPHEVIYIGEDIEKITCLECKAFLEIDENLVMSTYAMNILKRVSSKPERMSNEIKKDLSKFLCSIPFRVVTKPYRMVKEYKELKGITGDKRVK</sequence>
<name>A0A1T5MI25_9FIRM</name>
<gene>
    <name evidence="1" type="ORF">SAMN02194393_04761</name>
</gene>
<dbReference type="OrthoDB" id="2427546at2"/>
<evidence type="ECO:0000313" key="2">
    <source>
        <dbReference type="Proteomes" id="UP000190285"/>
    </source>
</evidence>
<dbReference type="STRING" id="36842.SAMN02194393_04761"/>
<organism evidence="1 2">
    <name type="scientific">Maledivibacter halophilus</name>
    <dbReference type="NCBI Taxonomy" id="36842"/>
    <lineage>
        <taxon>Bacteria</taxon>
        <taxon>Bacillati</taxon>
        <taxon>Bacillota</taxon>
        <taxon>Clostridia</taxon>
        <taxon>Peptostreptococcales</taxon>
        <taxon>Caminicellaceae</taxon>
        <taxon>Maledivibacter</taxon>
    </lineage>
</organism>
<accession>A0A1T5MI25</accession>
<reference evidence="1 2" key="1">
    <citation type="submission" date="2017-02" db="EMBL/GenBank/DDBJ databases">
        <authorList>
            <person name="Peterson S.W."/>
        </authorList>
    </citation>
    <scope>NUCLEOTIDE SEQUENCE [LARGE SCALE GENOMIC DNA]</scope>
    <source>
        <strain evidence="1 2">M1</strain>
    </source>
</reference>
<dbReference type="AlphaFoldDB" id="A0A1T5MI25"/>